<dbReference type="GO" id="GO:0039694">
    <property type="term" value="P:viral RNA genome replication"/>
    <property type="evidence" value="ECO:0007669"/>
    <property type="project" value="InterPro"/>
</dbReference>
<feature type="domain" description="RdRp catalytic" evidence="10">
    <location>
        <begin position="116"/>
        <end position="260"/>
    </location>
</feature>
<evidence type="ECO:0000256" key="9">
    <source>
        <dbReference type="PIRSR" id="PIRSR605093-1"/>
    </source>
</evidence>
<evidence type="ECO:0000256" key="2">
    <source>
        <dbReference type="ARBA" id="ARBA00022484"/>
    </source>
</evidence>
<dbReference type="GO" id="GO:0046872">
    <property type="term" value="F:metal ion binding"/>
    <property type="evidence" value="ECO:0007669"/>
    <property type="project" value="UniProtKB-KW"/>
</dbReference>
<name>A0A8F7KIX4_9VIRU</name>
<dbReference type="EC" id="2.7.7.48" evidence="1"/>
<keyword evidence="2 11" id="KW-0696">RNA-directed RNA polymerase</keyword>
<comment type="catalytic activity">
    <reaction evidence="8">
        <text>RNA(n) + a ribonucleoside 5'-triphosphate = RNA(n+1) + diphosphate</text>
        <dbReference type="Rhea" id="RHEA:21248"/>
        <dbReference type="Rhea" id="RHEA-COMP:14527"/>
        <dbReference type="Rhea" id="RHEA-COMP:17342"/>
        <dbReference type="ChEBI" id="CHEBI:33019"/>
        <dbReference type="ChEBI" id="CHEBI:61557"/>
        <dbReference type="ChEBI" id="CHEBI:140395"/>
        <dbReference type="EC" id="2.7.7.48"/>
    </reaction>
</comment>
<keyword evidence="6" id="KW-0693">Viral RNA replication</keyword>
<evidence type="ECO:0000256" key="5">
    <source>
        <dbReference type="ARBA" id="ARBA00022741"/>
    </source>
</evidence>
<keyword evidence="5" id="KW-0547">Nucleotide-binding</keyword>
<dbReference type="EMBL" id="MW648453">
    <property type="protein sequence ID" value="QXV72597.1"/>
    <property type="molecule type" value="Genomic_RNA"/>
</dbReference>
<evidence type="ECO:0000256" key="4">
    <source>
        <dbReference type="ARBA" id="ARBA00022695"/>
    </source>
</evidence>
<evidence type="ECO:0000256" key="6">
    <source>
        <dbReference type="ARBA" id="ARBA00022953"/>
    </source>
</evidence>
<feature type="binding site" evidence="9">
    <location>
        <position position="229"/>
    </location>
    <ligand>
        <name>Mg(2+)</name>
        <dbReference type="ChEBI" id="CHEBI:18420"/>
        <label>2</label>
    </ligand>
</feature>
<keyword evidence="9" id="KW-0479">Metal-binding</keyword>
<dbReference type="Pfam" id="PF03431">
    <property type="entry name" value="RNA_replicase_B"/>
    <property type="match status" value="1"/>
</dbReference>
<dbReference type="PROSITE" id="PS50522">
    <property type="entry name" value="RDRP_PHAGE"/>
    <property type="match status" value="1"/>
</dbReference>
<keyword evidence="9" id="KW-0460">Magnesium</keyword>
<evidence type="ECO:0000256" key="1">
    <source>
        <dbReference type="ARBA" id="ARBA00012494"/>
    </source>
</evidence>
<evidence type="ECO:0000256" key="7">
    <source>
        <dbReference type="ARBA" id="ARBA00030248"/>
    </source>
</evidence>
<dbReference type="GO" id="GO:0003968">
    <property type="term" value="F:RNA-directed RNA polymerase activity"/>
    <property type="evidence" value="ECO:0007669"/>
    <property type="project" value="UniProtKB-KW"/>
</dbReference>
<feature type="binding site" evidence="9">
    <location>
        <position position="228"/>
    </location>
    <ligand>
        <name>Mg(2+)</name>
        <dbReference type="ChEBI" id="CHEBI:18420"/>
        <label>2</label>
    </ligand>
</feature>
<accession>A0A8F7KIX4</accession>
<evidence type="ECO:0000256" key="3">
    <source>
        <dbReference type="ARBA" id="ARBA00022679"/>
    </source>
</evidence>
<reference evidence="11" key="1">
    <citation type="submission" date="2021-02" db="EMBL/GenBank/DDBJ databases">
        <title>The hidden world within plants: metatranscriptomics unveil the complexity of wood microbiomes in grapevine.</title>
        <authorList>
            <person name="Nerva L."/>
            <person name="Garcia J.F."/>
            <person name="Favaretto F."/>
            <person name="Giudice G."/>
            <person name="Moffa L."/>
            <person name="Dario C."/>
            <person name="Riccardo V."/>
            <person name="Gambino G."/>
            <person name="Chitarra W."/>
        </authorList>
    </citation>
    <scope>NUCLEOTIDE SEQUENCE</scope>
</reference>
<proteinExistence type="predicted"/>
<comment type="cofactor">
    <cofactor evidence="9">
        <name>Mg(2+)</name>
        <dbReference type="ChEBI" id="CHEBI:18420"/>
    </cofactor>
    <text evidence="9">Binds 2 Mg(2+) per subunit.</text>
</comment>
<sequence length="423" mass="47907">MDRVQRQKGGVSTHVGTSDFWTLRASHVFPLDIHGISSFSHWEKLSNVRLLGSRKEPPVRVISVPKTMKTPRIIAIEPSHIQYMQQGLMRYITPRLESHPIIGQSVHFSDQSINRDGARRCSIRKNRATMDLSEASDRVHNELVKNVFKNSPLLPYLQACRSETALVPGEKTSRVLEKFASMGSAVCFPTEAMVFYTLVLVGYHYHYGITPTRSSIKRFSSSIDVYGDDIICQSTVAGTVRATLEAFGLRVNQSKSFVKGFFRESCGGDYYKGTDVTPVYLRNRIPDGRRDPVGPTIIESLVATSNQLYKKGYWRSCQLLRDWIDQLAKTRIPRCPYEGEGIFYQSAMFTTQCRYSRTLHTYTQRRIVLSPIKVRDSASGEGSLLRALTVGGEHQIDFDHCVKRGAFKVKHRWVSATLGRTLD</sequence>
<feature type="binding site" evidence="9">
    <location>
        <position position="131"/>
    </location>
    <ligand>
        <name>Mg(2+)</name>
        <dbReference type="ChEBI" id="CHEBI:18420"/>
        <label>2</label>
    </ligand>
</feature>
<evidence type="ECO:0000313" key="11">
    <source>
        <dbReference type="EMBL" id="QXV72597.1"/>
    </source>
</evidence>
<dbReference type="InterPro" id="IPR005093">
    <property type="entry name" value="RNArep_beta"/>
</dbReference>
<dbReference type="InterPro" id="IPR007096">
    <property type="entry name" value="RNA-dir_Rpol_cat_phage"/>
</dbReference>
<organism evidence="11">
    <name type="scientific">Grapevine-associated levi-like virus 6</name>
    <dbReference type="NCBI Taxonomy" id="2814361"/>
    <lineage>
        <taxon>Viruses</taxon>
        <taxon>Riboviria</taxon>
        <taxon>Orthornavirae</taxon>
        <taxon>Lenarviricota</taxon>
        <taxon>Leviviricetes</taxon>
        <taxon>Norzivirales</taxon>
        <taxon>Fiersviridae</taxon>
    </lineage>
</organism>
<keyword evidence="3" id="KW-0808">Transferase</keyword>
<protein>
    <recommendedName>
        <fullName evidence="1">RNA-directed RNA polymerase</fullName>
        <ecNumber evidence="1">2.7.7.48</ecNumber>
    </recommendedName>
    <alternativeName>
        <fullName evidence="7">RNA replicase beta chain</fullName>
    </alternativeName>
</protein>
<evidence type="ECO:0000259" key="10">
    <source>
        <dbReference type="PROSITE" id="PS50522"/>
    </source>
</evidence>
<evidence type="ECO:0000256" key="8">
    <source>
        <dbReference type="ARBA" id="ARBA00048744"/>
    </source>
</evidence>
<dbReference type="GO" id="GO:0000166">
    <property type="term" value="F:nucleotide binding"/>
    <property type="evidence" value="ECO:0007669"/>
    <property type="project" value="UniProtKB-KW"/>
</dbReference>
<keyword evidence="4" id="KW-0548">Nucleotidyltransferase</keyword>